<name>A0A8S1TDZ5_PAROT</name>
<proteinExistence type="predicted"/>
<comment type="caution">
    <text evidence="2">The sequence shown here is derived from an EMBL/GenBank/DDBJ whole genome shotgun (WGS) entry which is preliminary data.</text>
</comment>
<evidence type="ECO:0000313" key="3">
    <source>
        <dbReference type="Proteomes" id="UP000683925"/>
    </source>
</evidence>
<dbReference type="Proteomes" id="UP000683925">
    <property type="component" value="Unassembled WGS sequence"/>
</dbReference>
<dbReference type="AlphaFoldDB" id="A0A8S1TDZ5"/>
<sequence>MYVCTDQLLNEEQTQSQYSQNLNEYAKQQAQRMKSNRSNINRIAKWKMNQYDGFFRSSREINIRYNQKITIRLRNRIGKKYIPKEDAYTFMQKKDGNKILFQYIFIIVFHIQLFFSNFLLSGIVGRTNQRSQNSLIWY</sequence>
<keyword evidence="3" id="KW-1185">Reference proteome</keyword>
<keyword evidence="1" id="KW-1133">Transmembrane helix</keyword>
<dbReference type="EMBL" id="CAJJDP010000023">
    <property type="protein sequence ID" value="CAD8150113.1"/>
    <property type="molecule type" value="Genomic_DNA"/>
</dbReference>
<gene>
    <name evidence="2" type="ORF">POCTA_138.1.T0230170</name>
</gene>
<protein>
    <recommendedName>
        <fullName evidence="4">Transmembrane protein</fullName>
    </recommendedName>
</protein>
<keyword evidence="1" id="KW-0812">Transmembrane</keyword>
<feature type="transmembrane region" description="Helical" evidence="1">
    <location>
        <begin position="100"/>
        <end position="124"/>
    </location>
</feature>
<evidence type="ECO:0008006" key="4">
    <source>
        <dbReference type="Google" id="ProtNLM"/>
    </source>
</evidence>
<accession>A0A8S1TDZ5</accession>
<organism evidence="2 3">
    <name type="scientific">Paramecium octaurelia</name>
    <dbReference type="NCBI Taxonomy" id="43137"/>
    <lineage>
        <taxon>Eukaryota</taxon>
        <taxon>Sar</taxon>
        <taxon>Alveolata</taxon>
        <taxon>Ciliophora</taxon>
        <taxon>Intramacronucleata</taxon>
        <taxon>Oligohymenophorea</taxon>
        <taxon>Peniculida</taxon>
        <taxon>Parameciidae</taxon>
        <taxon>Paramecium</taxon>
    </lineage>
</organism>
<dbReference type="OrthoDB" id="10598119at2759"/>
<keyword evidence="1" id="KW-0472">Membrane</keyword>
<evidence type="ECO:0000256" key="1">
    <source>
        <dbReference type="SAM" id="Phobius"/>
    </source>
</evidence>
<evidence type="ECO:0000313" key="2">
    <source>
        <dbReference type="EMBL" id="CAD8150113.1"/>
    </source>
</evidence>
<reference evidence="2" key="1">
    <citation type="submission" date="2021-01" db="EMBL/GenBank/DDBJ databases">
        <authorList>
            <consortium name="Genoscope - CEA"/>
            <person name="William W."/>
        </authorList>
    </citation>
    <scope>NUCLEOTIDE SEQUENCE</scope>
</reference>